<accession>A0A6M6E3Z5</accession>
<name>A0A6M6E3Z5_PRIMG</name>
<protein>
    <submittedName>
        <fullName evidence="1">Uncharacterized protein</fullName>
    </submittedName>
</protein>
<dbReference type="RefSeq" id="WP_171778395.1">
    <property type="nucleotide sequence ID" value="NZ_CP045273.1"/>
</dbReference>
<organism evidence="1 2">
    <name type="scientific">Priestia megaterium</name>
    <name type="common">Bacillus megaterium</name>
    <dbReference type="NCBI Taxonomy" id="1404"/>
    <lineage>
        <taxon>Bacteria</taxon>
        <taxon>Bacillati</taxon>
        <taxon>Bacillota</taxon>
        <taxon>Bacilli</taxon>
        <taxon>Bacillales</taxon>
        <taxon>Bacillaceae</taxon>
        <taxon>Priestia</taxon>
    </lineage>
</organism>
<gene>
    <name evidence="1" type="ORF">FDZ14_30430</name>
</gene>
<dbReference type="Proteomes" id="UP000501076">
    <property type="component" value="Plasmid pFDU301A"/>
</dbReference>
<keyword evidence="1" id="KW-0614">Plasmid</keyword>
<evidence type="ECO:0000313" key="2">
    <source>
        <dbReference type="Proteomes" id="UP000501076"/>
    </source>
</evidence>
<dbReference type="EMBL" id="CP045273">
    <property type="protein sequence ID" value="QJX80406.1"/>
    <property type="molecule type" value="Genomic_DNA"/>
</dbReference>
<geneLocation type="plasmid" evidence="2">
    <name>pfdu301a</name>
</geneLocation>
<sequence length="363" mass="43485">MNTVNEKKGLHIWTQEEEEQLTNLYPTTSARNIAKILKIDSIQSVQKKAYRLGLKKRKNETAYINSSDFAKIVRVHPKTILRWVEEEALPCKRIDKGFGYKEKTIYINSEKFWIWAEQHKDLIHFSKIEPNALPFEPKWVKKARIADKKIVKKQNNTRLKWTTEEENILLENYGEIPVFKIEKKLGRKKIQRKIEKEGLGYTTEYAGLITAHKLSKILNVDSHTVLNWIRTQELPHKRKILKYKKEHFIINIPDFWVWAEQNKHLVPFHKIERKVLVPEPSWLEEEIKNNILNTPLRQRKLWSKEEDNLLCYFKYQLCLHNREIAKRMNRTPVSIRRRLDKFTKERKQLLNTQITTSELSEIQ</sequence>
<evidence type="ECO:0000313" key="1">
    <source>
        <dbReference type="EMBL" id="QJX80406.1"/>
    </source>
</evidence>
<proteinExistence type="predicted"/>
<dbReference type="AlphaFoldDB" id="A0A6M6E3Z5"/>
<reference evidence="1 2" key="1">
    <citation type="submission" date="2019-10" db="EMBL/GenBank/DDBJ databases">
        <title>Complete genome sequences for adaption low water activity.</title>
        <authorList>
            <person name="Zhao L."/>
            <person name="Zhong J."/>
        </authorList>
    </citation>
    <scope>NUCLEOTIDE SEQUENCE [LARGE SCALE GENOMIC DNA]</scope>
    <source>
        <strain evidence="1 2">FDU301</strain>
        <plasmid evidence="2">pfdu301a</plasmid>
    </source>
</reference>